<dbReference type="PROSITE" id="PS00666">
    <property type="entry name" value="DHDPS_2"/>
    <property type="match status" value="1"/>
</dbReference>
<gene>
    <name evidence="11" type="primary">dapA</name>
    <name evidence="14" type="ORF">ENP88_08160</name>
</gene>
<evidence type="ECO:0000256" key="6">
    <source>
        <dbReference type="ARBA" id="ARBA00022915"/>
    </source>
</evidence>
<keyword evidence="9 11" id="KW-0704">Schiff base</keyword>
<organism evidence="14">
    <name type="scientific">Archaeoglobus fulgidus</name>
    <dbReference type="NCBI Taxonomy" id="2234"/>
    <lineage>
        <taxon>Archaea</taxon>
        <taxon>Methanobacteriati</taxon>
        <taxon>Methanobacteriota</taxon>
        <taxon>Archaeoglobi</taxon>
        <taxon>Archaeoglobales</taxon>
        <taxon>Archaeoglobaceae</taxon>
        <taxon>Archaeoglobus</taxon>
    </lineage>
</organism>
<dbReference type="InterPro" id="IPR005263">
    <property type="entry name" value="DapA"/>
</dbReference>
<dbReference type="EC" id="4.3.3.7" evidence="3 11"/>
<dbReference type="HAMAP" id="MF_00418">
    <property type="entry name" value="DapA"/>
    <property type="match status" value="1"/>
</dbReference>
<evidence type="ECO:0000256" key="4">
    <source>
        <dbReference type="ARBA" id="ARBA00022490"/>
    </source>
</evidence>
<dbReference type="AlphaFoldDB" id="A0A7J2TKJ9"/>
<keyword evidence="4 11" id="KW-0963">Cytoplasm</keyword>
<evidence type="ECO:0000256" key="5">
    <source>
        <dbReference type="ARBA" id="ARBA00022605"/>
    </source>
</evidence>
<evidence type="ECO:0000256" key="12">
    <source>
        <dbReference type="PIRSR" id="PIRSR001365-1"/>
    </source>
</evidence>
<dbReference type="Gene3D" id="3.20.20.70">
    <property type="entry name" value="Aldolase class I"/>
    <property type="match status" value="1"/>
</dbReference>
<comment type="catalytic activity">
    <reaction evidence="10 11">
        <text>L-aspartate 4-semialdehyde + pyruvate = (2S,4S)-4-hydroxy-2,3,4,5-tetrahydrodipicolinate + H2O + H(+)</text>
        <dbReference type="Rhea" id="RHEA:34171"/>
        <dbReference type="ChEBI" id="CHEBI:15361"/>
        <dbReference type="ChEBI" id="CHEBI:15377"/>
        <dbReference type="ChEBI" id="CHEBI:15378"/>
        <dbReference type="ChEBI" id="CHEBI:67139"/>
        <dbReference type="ChEBI" id="CHEBI:537519"/>
        <dbReference type="EC" id="4.3.3.7"/>
    </reaction>
</comment>
<dbReference type="NCBIfam" id="TIGR00674">
    <property type="entry name" value="dapA"/>
    <property type="match status" value="1"/>
</dbReference>
<evidence type="ECO:0000313" key="14">
    <source>
        <dbReference type="EMBL" id="HEH36085.1"/>
    </source>
</evidence>
<evidence type="ECO:0000256" key="10">
    <source>
        <dbReference type="ARBA" id="ARBA00047836"/>
    </source>
</evidence>
<keyword evidence="7 11" id="KW-0457">Lysine biosynthesis</keyword>
<proteinExistence type="inferred from homology"/>
<comment type="subunit">
    <text evidence="11">Homotetramer; dimer of dimers.</text>
</comment>
<dbReference type="EMBL" id="DSLA01000130">
    <property type="protein sequence ID" value="HEH36085.1"/>
    <property type="molecule type" value="Genomic_DNA"/>
</dbReference>
<feature type="site" description="Part of a proton relay during catalysis" evidence="11">
    <location>
        <position position="104"/>
    </location>
</feature>
<feature type="site" description="Part of a proton relay during catalysis" evidence="11">
    <location>
        <position position="43"/>
    </location>
</feature>
<comment type="function">
    <text evidence="1 11">Catalyzes the condensation of (S)-aspartate-beta-semialdehyde [(S)-ASA] and pyruvate to 4-hydroxy-tetrahydrodipicolinate (HTPA).</text>
</comment>
<accession>A0A7J2TKJ9</accession>
<comment type="caution">
    <text evidence="14">The sequence shown here is derived from an EMBL/GenBank/DDBJ whole genome shotgun (WGS) entry which is preliminary data.</text>
</comment>
<sequence>MFRGVIPALVTPFKEDFSVDYEGIAKNLDYLEKYVDAVVPCGTTGEASTLSYEEHVEVVRFVAETSKLPVIAGSGSNSTREAIWITKEVEKAGAEAAMLVTPYYNKPNDAGLYEHYRTIAKEVSIPMIVYNIPSRTGINVSPQLMLKLSEIDNIVGVKEASGNLKQVSDIIRLIKKKDFSVLSGDDFLTLPILALGGKGVISVAANIVPHMMKDLYSAFVSGNISKAMEIHHRLSPLFDALFIDTNPIPVKKAMELMGLSAGKPRLPLVELSEEKTEKLKKVLKELGLL</sequence>
<dbReference type="PANTHER" id="PTHR12128:SF66">
    <property type="entry name" value="4-HYDROXY-2-OXOGLUTARATE ALDOLASE, MITOCHONDRIAL"/>
    <property type="match status" value="1"/>
</dbReference>
<dbReference type="InterPro" id="IPR002220">
    <property type="entry name" value="DapA-like"/>
</dbReference>
<dbReference type="SMART" id="SM01130">
    <property type="entry name" value="DHDPS"/>
    <property type="match status" value="1"/>
</dbReference>
<protein>
    <recommendedName>
        <fullName evidence="3 11">4-hydroxy-tetrahydrodipicolinate synthase</fullName>
        <shortName evidence="11">HTPA synthase</shortName>
        <ecNumber evidence="3 11">4.3.3.7</ecNumber>
    </recommendedName>
</protein>
<keyword evidence="8 11" id="KW-0456">Lyase</keyword>
<reference evidence="14" key="1">
    <citation type="journal article" date="2020" name="mSystems">
        <title>Genome- and Community-Level Interaction Insights into Carbon Utilization and Element Cycling Functions of Hydrothermarchaeota in Hydrothermal Sediment.</title>
        <authorList>
            <person name="Zhou Z."/>
            <person name="Liu Y."/>
            <person name="Xu W."/>
            <person name="Pan J."/>
            <person name="Luo Z.H."/>
            <person name="Li M."/>
        </authorList>
    </citation>
    <scope>NUCLEOTIDE SEQUENCE [LARGE SCALE GENOMIC DNA]</scope>
    <source>
        <strain evidence="14">SpSt-26</strain>
    </source>
</reference>
<dbReference type="GO" id="GO:0009089">
    <property type="term" value="P:lysine biosynthetic process via diaminopimelate"/>
    <property type="evidence" value="ECO:0007669"/>
    <property type="project" value="UniProtKB-UniRule"/>
</dbReference>
<dbReference type="PROSITE" id="PS00665">
    <property type="entry name" value="DHDPS_1"/>
    <property type="match status" value="1"/>
</dbReference>
<evidence type="ECO:0000256" key="2">
    <source>
        <dbReference type="ARBA" id="ARBA00005120"/>
    </source>
</evidence>
<evidence type="ECO:0000256" key="13">
    <source>
        <dbReference type="PIRSR" id="PIRSR001365-2"/>
    </source>
</evidence>
<feature type="active site" description="Proton donor/acceptor" evidence="11 12">
    <location>
        <position position="130"/>
    </location>
</feature>
<comment type="pathway">
    <text evidence="2 11">Amino-acid biosynthesis; L-lysine biosynthesis via DAP pathway; (S)-tetrahydrodipicolinate from L-aspartate: step 3/4.</text>
</comment>
<dbReference type="SUPFAM" id="SSF51569">
    <property type="entry name" value="Aldolase"/>
    <property type="match status" value="1"/>
</dbReference>
<dbReference type="Pfam" id="PF00701">
    <property type="entry name" value="DHDPS"/>
    <property type="match status" value="1"/>
</dbReference>
<comment type="similarity">
    <text evidence="11">Belongs to the DapA family.</text>
</comment>
<evidence type="ECO:0000256" key="1">
    <source>
        <dbReference type="ARBA" id="ARBA00003294"/>
    </source>
</evidence>
<dbReference type="CDD" id="cd00950">
    <property type="entry name" value="DHDPS"/>
    <property type="match status" value="1"/>
</dbReference>
<dbReference type="GO" id="GO:0008840">
    <property type="term" value="F:4-hydroxy-tetrahydrodipicolinate synthase activity"/>
    <property type="evidence" value="ECO:0007669"/>
    <property type="project" value="UniProtKB-UniRule"/>
</dbReference>
<keyword evidence="6 11" id="KW-0220">Diaminopimelate biosynthesis</keyword>
<feature type="binding site" evidence="11 13">
    <location>
        <position position="201"/>
    </location>
    <ligand>
        <name>pyruvate</name>
        <dbReference type="ChEBI" id="CHEBI:15361"/>
    </ligand>
</feature>
<name>A0A7J2TKJ9_ARCFL</name>
<feature type="binding site" evidence="11 13">
    <location>
        <position position="44"/>
    </location>
    <ligand>
        <name>pyruvate</name>
        <dbReference type="ChEBI" id="CHEBI:15361"/>
    </ligand>
</feature>
<dbReference type="PANTHER" id="PTHR12128">
    <property type="entry name" value="DIHYDRODIPICOLINATE SYNTHASE"/>
    <property type="match status" value="1"/>
</dbReference>
<feature type="active site" description="Schiff-base intermediate with substrate" evidence="11 12">
    <location>
        <position position="158"/>
    </location>
</feature>
<dbReference type="PRINTS" id="PR00146">
    <property type="entry name" value="DHPICSNTHASE"/>
</dbReference>
<evidence type="ECO:0000256" key="7">
    <source>
        <dbReference type="ARBA" id="ARBA00023154"/>
    </source>
</evidence>
<evidence type="ECO:0000256" key="11">
    <source>
        <dbReference type="HAMAP-Rule" id="MF_00418"/>
    </source>
</evidence>
<evidence type="ECO:0000256" key="3">
    <source>
        <dbReference type="ARBA" id="ARBA00012086"/>
    </source>
</evidence>
<dbReference type="GO" id="GO:0008675">
    <property type="term" value="F:2-dehydro-3-deoxy-phosphogluconate aldolase activity"/>
    <property type="evidence" value="ECO:0007669"/>
    <property type="project" value="UniProtKB-ARBA"/>
</dbReference>
<comment type="caution">
    <text evidence="11">Was originally thought to be a dihydrodipicolinate synthase (DHDPS), catalyzing the condensation of (S)-aspartate-beta-semialdehyde [(S)-ASA] and pyruvate to dihydrodipicolinate (DHDP). However, it was shown in E.coli that the product of the enzymatic reaction is not dihydrodipicolinate but in fact (4S)-4-hydroxy-2,3,4,5-tetrahydro-(2S)-dipicolinic acid (HTPA), and that the consecutive dehydration reaction leading to DHDP is not spontaneous but catalyzed by DapB.</text>
</comment>
<evidence type="ECO:0000256" key="8">
    <source>
        <dbReference type="ARBA" id="ARBA00023239"/>
    </source>
</evidence>
<dbReference type="PIRSF" id="PIRSF001365">
    <property type="entry name" value="DHDPS"/>
    <property type="match status" value="1"/>
</dbReference>
<dbReference type="InterPro" id="IPR013785">
    <property type="entry name" value="Aldolase_TIM"/>
</dbReference>
<evidence type="ECO:0000256" key="9">
    <source>
        <dbReference type="ARBA" id="ARBA00023270"/>
    </source>
</evidence>
<dbReference type="GO" id="GO:0005829">
    <property type="term" value="C:cytosol"/>
    <property type="evidence" value="ECO:0007669"/>
    <property type="project" value="TreeGrafter"/>
</dbReference>
<dbReference type="GO" id="GO:0019877">
    <property type="term" value="P:diaminopimelate biosynthetic process"/>
    <property type="evidence" value="ECO:0007669"/>
    <property type="project" value="UniProtKB-UniRule"/>
</dbReference>
<dbReference type="UniPathway" id="UPA00034">
    <property type="reaction ID" value="UER00017"/>
</dbReference>
<keyword evidence="5 11" id="KW-0028">Amino-acid biosynthesis</keyword>
<comment type="subcellular location">
    <subcellularLocation>
        <location evidence="11">Cytoplasm</location>
    </subcellularLocation>
</comment>
<dbReference type="InterPro" id="IPR020624">
    <property type="entry name" value="Schiff_base-form_aldolases_CS"/>
</dbReference>
<dbReference type="InterPro" id="IPR020625">
    <property type="entry name" value="Schiff_base-form_aldolases_AS"/>
</dbReference>